<dbReference type="EMBL" id="JBHTMK010000005">
    <property type="protein sequence ID" value="MFD1364611.1"/>
    <property type="molecule type" value="Genomic_DNA"/>
</dbReference>
<name>A0ABW4A285_9ACTN</name>
<evidence type="ECO:0000313" key="4">
    <source>
        <dbReference type="Proteomes" id="UP001597183"/>
    </source>
</evidence>
<dbReference type="Proteomes" id="UP001597183">
    <property type="component" value="Unassembled WGS sequence"/>
</dbReference>
<dbReference type="Pfam" id="PF19575">
    <property type="entry name" value="HTH_58"/>
    <property type="match status" value="1"/>
</dbReference>
<dbReference type="Gene3D" id="1.10.10.60">
    <property type="entry name" value="Homeodomain-like"/>
    <property type="match status" value="1"/>
</dbReference>
<feature type="domain" description="Helix-turn-helix" evidence="2">
    <location>
        <begin position="28"/>
        <end position="90"/>
    </location>
</feature>
<dbReference type="RefSeq" id="WP_317791553.1">
    <property type="nucleotide sequence ID" value="NZ_AP028461.1"/>
</dbReference>
<evidence type="ECO:0000313" key="3">
    <source>
        <dbReference type="EMBL" id="MFD1364611.1"/>
    </source>
</evidence>
<proteinExistence type="predicted"/>
<dbReference type="InterPro" id="IPR045745">
    <property type="entry name" value="HTH_58_Actinobacteria-type"/>
</dbReference>
<comment type="caution">
    <text evidence="3">The sequence shown here is derived from an EMBL/GenBank/DDBJ whole genome shotgun (WGS) entry which is preliminary data.</text>
</comment>
<gene>
    <name evidence="3" type="ORF">ACFQ5G_04540</name>
</gene>
<organism evidence="3 4">
    <name type="scientific">Actinoplanes sichuanensis</name>
    <dbReference type="NCBI Taxonomy" id="512349"/>
    <lineage>
        <taxon>Bacteria</taxon>
        <taxon>Bacillati</taxon>
        <taxon>Actinomycetota</taxon>
        <taxon>Actinomycetes</taxon>
        <taxon>Micromonosporales</taxon>
        <taxon>Micromonosporaceae</taxon>
        <taxon>Actinoplanes</taxon>
    </lineage>
</organism>
<evidence type="ECO:0000259" key="2">
    <source>
        <dbReference type="Pfam" id="PF19575"/>
    </source>
</evidence>
<evidence type="ECO:0000256" key="1">
    <source>
        <dbReference type="SAM" id="MobiDB-lite"/>
    </source>
</evidence>
<sequence>MTSIASEPVPAPATESPRSRPRHVSPPVTGDAREEIRQRVVRLYQPAPGSEDRPLSIRAIAKQLKRPYGFVWNLLNEAGVPRRPAHGHKRTTP</sequence>
<reference evidence="4" key="1">
    <citation type="journal article" date="2019" name="Int. J. Syst. Evol. Microbiol.">
        <title>The Global Catalogue of Microorganisms (GCM) 10K type strain sequencing project: providing services to taxonomists for standard genome sequencing and annotation.</title>
        <authorList>
            <consortium name="The Broad Institute Genomics Platform"/>
            <consortium name="The Broad Institute Genome Sequencing Center for Infectious Disease"/>
            <person name="Wu L."/>
            <person name="Ma J."/>
        </authorList>
    </citation>
    <scope>NUCLEOTIDE SEQUENCE [LARGE SCALE GENOMIC DNA]</scope>
    <source>
        <strain evidence="4">CCM 7526</strain>
    </source>
</reference>
<keyword evidence="4" id="KW-1185">Reference proteome</keyword>
<accession>A0ABW4A285</accession>
<protein>
    <submittedName>
        <fullName evidence="3">Helix-turn-helix domain-containing protein</fullName>
    </submittedName>
</protein>
<feature type="region of interest" description="Disordered" evidence="1">
    <location>
        <begin position="1"/>
        <end position="34"/>
    </location>
</feature>